<dbReference type="GO" id="GO:0006364">
    <property type="term" value="P:rRNA processing"/>
    <property type="evidence" value="ECO:0007669"/>
    <property type="project" value="UniProtKB-KW"/>
</dbReference>
<evidence type="ECO:0000256" key="8">
    <source>
        <dbReference type="ARBA" id="ARBA00023242"/>
    </source>
</evidence>
<protein>
    <recommendedName>
        <fullName evidence="3">H/ACA ribonucleoprotein complex non-core subunit NAF1</fullName>
    </recommendedName>
</protein>
<keyword evidence="5" id="KW-0698">rRNA processing</keyword>
<keyword evidence="8" id="KW-0539">Nucleus</keyword>
<dbReference type="Gene3D" id="2.40.10.230">
    <property type="entry name" value="Probable tRNA pseudouridine synthase domain"/>
    <property type="match status" value="1"/>
</dbReference>
<proteinExistence type="inferred from homology"/>
<dbReference type="SUPFAM" id="SSF50447">
    <property type="entry name" value="Translation proteins"/>
    <property type="match status" value="1"/>
</dbReference>
<evidence type="ECO:0000313" key="11">
    <source>
        <dbReference type="Proteomes" id="UP001497516"/>
    </source>
</evidence>
<evidence type="ECO:0000256" key="2">
    <source>
        <dbReference type="ARBA" id="ARBA00009801"/>
    </source>
</evidence>
<keyword evidence="4" id="KW-0690">Ribosome biogenesis</keyword>
<keyword evidence="7" id="KW-0694">RNA-binding</keyword>
<dbReference type="InterPro" id="IPR007504">
    <property type="entry name" value="H/ACA_rnp_Gar1/Naf1"/>
</dbReference>
<dbReference type="PANTHER" id="PTHR31633:SF1">
    <property type="entry name" value="H_ACA RIBONUCLEOPROTEIN COMPLEX NON-CORE SUBUNIT NAF1"/>
    <property type="match status" value="1"/>
</dbReference>
<dbReference type="GO" id="GO:0000493">
    <property type="term" value="P:box H/ACA snoRNP assembly"/>
    <property type="evidence" value="ECO:0007669"/>
    <property type="project" value="InterPro"/>
</dbReference>
<dbReference type="EMBL" id="CAXIPQ010000005">
    <property type="protein sequence ID" value="CAL1351951.1"/>
    <property type="molecule type" value="Genomic_DNA"/>
</dbReference>
<dbReference type="GO" id="GO:0001522">
    <property type="term" value="P:pseudouridine synthesis"/>
    <property type="evidence" value="ECO:0007669"/>
    <property type="project" value="InterPro"/>
</dbReference>
<comment type="similarity">
    <text evidence="2">Belongs to the NAF1 family.</text>
</comment>
<comment type="subcellular location">
    <subcellularLocation>
        <location evidence="1">Nucleus</location>
    </subcellularLocation>
</comment>
<keyword evidence="6" id="KW-0597">Phosphoprotein</keyword>
<evidence type="ECO:0000256" key="3">
    <source>
        <dbReference type="ARBA" id="ARBA00021438"/>
    </source>
</evidence>
<accession>A0AAV2C7V5</accession>
<reference evidence="10 11" key="1">
    <citation type="submission" date="2024-04" db="EMBL/GenBank/DDBJ databases">
        <authorList>
            <person name="Fracassetti M."/>
        </authorList>
    </citation>
    <scope>NUCLEOTIDE SEQUENCE [LARGE SCALE GENOMIC DNA]</scope>
</reference>
<sequence>MVDFFSRPTIEEDPNNPASPPPHTSEKESLGDPKLVDLSLADSFLDFDSIKELFEDNLLLDATSLDKVDIREFEHMLGMDCEVPTVGERMVDGSHSVSVDTHLIEAGSDYRGQVKKEPLELQSGDSLRRSIEAEIGRVSLVGNGDDDGVVDVKCEAEIREAHAEKEFLSSVAVKIEPTGDGVEAPNVGSLISCPSSAVDTGGGVVSFTNGVEGDSDSDGESSSSDSSSSSSSSDSSSSDDEEVEEKKDSSILRRDLKLEVVKQVTEVEIAEGEMEEGEIRDGYGDNVVGGGEDKDDEDDEIETEVEVEKMVEWSDVDDEDDADVGVEKGPIRSKNELQVLPHVPPVNAVLLPHHQPQPVGLISSVLGTQVIVEGAEKHNPLNEGSILWLTEKRSPLGLIDEIFGPVKNPFYIVRFNSDSEVPEGICEGALVSFVPEFADFVLSDQSLYKKGYDASGENDEELSDPAEFSDDEKEAEYRRMQKMAKRGMNNGQEVVNNKKRNKKKVEDRQERDWNNNTTNNSNSNSNNNKPPWRQPRMDTNQNPHNGNKYNLPPAPAPAPPSNNGNAFVPPFPPMLQQQNPGHFPGSWPNGVFPQHQQNPAAPNFGGFPPLPGNIQNALQMVMQHIMPFPQQFNPGQGSLPANVMPSGQPPNFFAGPGFMHWPAAAAPGAGVMNQGCFNQSPFGIGFPPQPTNPAMNMGDQGMRDVNGSVQSSSNNYGNTSQSPPPQRPGNSLSSQPPQNFNVGGMGFLPQPTNPTMNMRDQATMAVNSSVQSSTNITGSTGQSPQQSGNSFGSQPRQNFNVGSGRGRKPFHRRGGRFGGRGGR</sequence>
<feature type="compositionally biased region" description="Low complexity" evidence="9">
    <location>
        <begin position="220"/>
        <end position="236"/>
    </location>
</feature>
<dbReference type="PANTHER" id="PTHR31633">
    <property type="entry name" value="H/ACA RIBONUCLEOPROTEIN COMPLEX NON-CORE SUBUNIT NAF1"/>
    <property type="match status" value="1"/>
</dbReference>
<name>A0AAV2C7V5_9ROSI</name>
<comment type="caution">
    <text evidence="10">The sequence shown here is derived from an EMBL/GenBank/DDBJ whole genome shotgun (WGS) entry which is preliminary data.</text>
</comment>
<feature type="compositionally biased region" description="Polar residues" evidence="9">
    <location>
        <begin position="753"/>
        <end position="801"/>
    </location>
</feature>
<evidence type="ECO:0000256" key="6">
    <source>
        <dbReference type="ARBA" id="ARBA00022553"/>
    </source>
</evidence>
<feature type="compositionally biased region" description="Polar residues" evidence="9">
    <location>
        <begin position="537"/>
        <end position="548"/>
    </location>
</feature>
<dbReference type="InterPro" id="IPR038664">
    <property type="entry name" value="Gar1/Naf1_Cbf5-bd_sf"/>
</dbReference>
<feature type="compositionally biased region" description="Low complexity" evidence="9">
    <location>
        <begin position="514"/>
        <end position="528"/>
    </location>
</feature>
<dbReference type="FunFam" id="2.40.10.230:FF:000002">
    <property type="entry name" value="H/ACA ribonucleoprotein complex non-core subunit NAF1"/>
    <property type="match status" value="1"/>
</dbReference>
<dbReference type="GO" id="GO:0005634">
    <property type="term" value="C:nucleus"/>
    <property type="evidence" value="ECO:0007669"/>
    <property type="project" value="UniProtKB-SubCell"/>
</dbReference>
<evidence type="ECO:0000256" key="9">
    <source>
        <dbReference type="SAM" id="MobiDB-lite"/>
    </source>
</evidence>
<evidence type="ECO:0000313" key="10">
    <source>
        <dbReference type="EMBL" id="CAL1351951.1"/>
    </source>
</evidence>
<feature type="region of interest" description="Disordered" evidence="9">
    <location>
        <begin position="1"/>
        <end position="32"/>
    </location>
</feature>
<gene>
    <name evidence="10" type="ORF">LTRI10_LOCUS10213</name>
</gene>
<evidence type="ECO:0000256" key="4">
    <source>
        <dbReference type="ARBA" id="ARBA00022517"/>
    </source>
</evidence>
<feature type="compositionally biased region" description="Polar residues" evidence="9">
    <location>
        <begin position="707"/>
        <end position="721"/>
    </location>
</feature>
<feature type="region of interest" description="Disordered" evidence="9">
    <location>
        <begin position="274"/>
        <end position="299"/>
    </location>
</feature>
<dbReference type="InterPro" id="IPR040309">
    <property type="entry name" value="Naf1"/>
</dbReference>
<feature type="compositionally biased region" description="Basic and acidic residues" evidence="9">
    <location>
        <begin position="504"/>
        <end position="513"/>
    </location>
</feature>
<dbReference type="InterPro" id="IPR009000">
    <property type="entry name" value="Transl_B-barrel_sf"/>
</dbReference>
<dbReference type="Pfam" id="PF04410">
    <property type="entry name" value="Gar1"/>
    <property type="match status" value="1"/>
</dbReference>
<feature type="compositionally biased region" description="Polar residues" evidence="9">
    <location>
        <begin position="728"/>
        <end position="741"/>
    </location>
</feature>
<keyword evidence="11" id="KW-1185">Reference proteome</keyword>
<feature type="region of interest" description="Disordered" evidence="9">
    <location>
        <begin position="687"/>
        <end position="823"/>
    </location>
</feature>
<feature type="compositionally biased region" description="Basic residues" evidence="9">
    <location>
        <begin position="805"/>
        <end position="815"/>
    </location>
</feature>
<evidence type="ECO:0000256" key="5">
    <source>
        <dbReference type="ARBA" id="ARBA00022552"/>
    </source>
</evidence>
<dbReference type="AlphaFoldDB" id="A0AAV2C7V5"/>
<organism evidence="10 11">
    <name type="scientific">Linum trigynum</name>
    <dbReference type="NCBI Taxonomy" id="586398"/>
    <lineage>
        <taxon>Eukaryota</taxon>
        <taxon>Viridiplantae</taxon>
        <taxon>Streptophyta</taxon>
        <taxon>Embryophyta</taxon>
        <taxon>Tracheophyta</taxon>
        <taxon>Spermatophyta</taxon>
        <taxon>Magnoliopsida</taxon>
        <taxon>eudicotyledons</taxon>
        <taxon>Gunneridae</taxon>
        <taxon>Pentapetalae</taxon>
        <taxon>rosids</taxon>
        <taxon>fabids</taxon>
        <taxon>Malpighiales</taxon>
        <taxon>Linaceae</taxon>
        <taxon>Linum</taxon>
    </lineage>
</organism>
<feature type="region of interest" description="Disordered" evidence="9">
    <location>
        <begin position="453"/>
        <end position="564"/>
    </location>
</feature>
<evidence type="ECO:0000256" key="7">
    <source>
        <dbReference type="ARBA" id="ARBA00022884"/>
    </source>
</evidence>
<dbReference type="Proteomes" id="UP001497516">
    <property type="component" value="Unassembled WGS sequence"/>
</dbReference>
<dbReference type="GO" id="GO:0003723">
    <property type="term" value="F:RNA binding"/>
    <property type="evidence" value="ECO:0007669"/>
    <property type="project" value="UniProtKB-KW"/>
</dbReference>
<feature type="region of interest" description="Disordered" evidence="9">
    <location>
        <begin position="203"/>
        <end position="250"/>
    </location>
</feature>
<evidence type="ECO:0000256" key="1">
    <source>
        <dbReference type="ARBA" id="ARBA00004123"/>
    </source>
</evidence>
<feature type="compositionally biased region" description="Acidic residues" evidence="9">
    <location>
        <begin position="456"/>
        <end position="474"/>
    </location>
</feature>
<dbReference type="GO" id="GO:0005732">
    <property type="term" value="C:sno(s)RNA-containing ribonucleoprotein complex"/>
    <property type="evidence" value="ECO:0007669"/>
    <property type="project" value="InterPro"/>
</dbReference>